<accession>W2GE94</accession>
<sequence length="113" mass="12456">MPCAVDGCAEGPELKTDPCSVCGKPTHHMCAIGVFEGDNSALNERSPYASRDKCSDATRGFFFDLIDQHLGWFRLRLCTVRGSRPRVEHLYCKKSSQAPENSGAGKSFQVCNR</sequence>
<dbReference type="Proteomes" id="UP000053236">
    <property type="component" value="Unassembled WGS sequence"/>
</dbReference>
<organism evidence="1">
    <name type="scientific">Phytophthora nicotianae</name>
    <name type="common">Potato buckeye rot agent</name>
    <name type="synonym">Phytophthora parasitica</name>
    <dbReference type="NCBI Taxonomy" id="4792"/>
    <lineage>
        <taxon>Eukaryota</taxon>
        <taxon>Sar</taxon>
        <taxon>Stramenopiles</taxon>
        <taxon>Oomycota</taxon>
        <taxon>Peronosporomycetes</taxon>
        <taxon>Peronosporales</taxon>
        <taxon>Peronosporaceae</taxon>
        <taxon>Phytophthora</taxon>
    </lineage>
</organism>
<protein>
    <submittedName>
        <fullName evidence="1">Uncharacterized protein</fullName>
    </submittedName>
</protein>
<proteinExistence type="predicted"/>
<dbReference type="AlphaFoldDB" id="W2GE94"/>
<evidence type="ECO:0000313" key="1">
    <source>
        <dbReference type="EMBL" id="ETK80541.1"/>
    </source>
</evidence>
<gene>
    <name evidence="1" type="ORF">L915_13803</name>
</gene>
<dbReference type="EMBL" id="KI687670">
    <property type="protein sequence ID" value="ETK80541.1"/>
    <property type="molecule type" value="Genomic_DNA"/>
</dbReference>
<reference evidence="1" key="1">
    <citation type="submission" date="2013-11" db="EMBL/GenBank/DDBJ databases">
        <title>The Genome Sequence of Phytophthora parasitica CJ02B3.</title>
        <authorList>
            <consortium name="The Broad Institute Genomics Platform"/>
            <person name="Russ C."/>
            <person name="Tyler B."/>
            <person name="Panabieres F."/>
            <person name="Shan W."/>
            <person name="Tripathy S."/>
            <person name="Grunwald N."/>
            <person name="Machado M."/>
            <person name="Johnson C.S."/>
            <person name="Arredondo F."/>
            <person name="Hong C."/>
            <person name="Coffey M."/>
            <person name="Young S.K."/>
            <person name="Zeng Q."/>
            <person name="Gargeya S."/>
            <person name="Fitzgerald M."/>
            <person name="Abouelleil A."/>
            <person name="Alvarado L."/>
            <person name="Chapman S.B."/>
            <person name="Gainer-Dewar J."/>
            <person name="Goldberg J."/>
            <person name="Griggs A."/>
            <person name="Gujja S."/>
            <person name="Hansen M."/>
            <person name="Howarth C."/>
            <person name="Imamovic A."/>
            <person name="Ireland A."/>
            <person name="Larimer J."/>
            <person name="McCowan C."/>
            <person name="Murphy C."/>
            <person name="Pearson M."/>
            <person name="Poon T.W."/>
            <person name="Priest M."/>
            <person name="Roberts A."/>
            <person name="Saif S."/>
            <person name="Shea T."/>
            <person name="Sykes S."/>
            <person name="Wortman J."/>
            <person name="Nusbaum C."/>
            <person name="Birren B."/>
        </authorList>
    </citation>
    <scope>NUCLEOTIDE SEQUENCE [LARGE SCALE GENOMIC DNA]</scope>
    <source>
        <strain evidence="1">CJ02B3</strain>
    </source>
</reference>
<name>W2GE94_PHYNI</name>